<organism evidence="1 2">
    <name type="scientific">Duganella sacchari</name>
    <dbReference type="NCBI Taxonomy" id="551987"/>
    <lineage>
        <taxon>Bacteria</taxon>
        <taxon>Pseudomonadati</taxon>
        <taxon>Pseudomonadota</taxon>
        <taxon>Betaproteobacteria</taxon>
        <taxon>Burkholderiales</taxon>
        <taxon>Oxalobacteraceae</taxon>
        <taxon>Telluria group</taxon>
        <taxon>Duganella</taxon>
    </lineage>
</organism>
<evidence type="ECO:0000313" key="2">
    <source>
        <dbReference type="Proteomes" id="UP000184339"/>
    </source>
</evidence>
<evidence type="ECO:0000313" key="1">
    <source>
        <dbReference type="EMBL" id="SHN31476.1"/>
    </source>
</evidence>
<dbReference type="AlphaFoldDB" id="A0A1M7QK04"/>
<dbReference type="Proteomes" id="UP000184339">
    <property type="component" value="Unassembled WGS sequence"/>
</dbReference>
<dbReference type="EMBL" id="FRCX01000007">
    <property type="protein sequence ID" value="SHN31476.1"/>
    <property type="molecule type" value="Genomic_DNA"/>
</dbReference>
<reference evidence="2" key="1">
    <citation type="submission" date="2016-11" db="EMBL/GenBank/DDBJ databases">
        <authorList>
            <person name="Varghese N."/>
            <person name="Submissions S."/>
        </authorList>
    </citation>
    <scope>NUCLEOTIDE SEQUENCE [LARGE SCALE GENOMIC DNA]</scope>
    <source>
        <strain evidence="2">Sac-22</strain>
    </source>
</reference>
<accession>A0A1M7QK04</accession>
<name>A0A1M7QK04_9BURK</name>
<proteinExistence type="predicted"/>
<sequence>MRSGRNFKLADVFTDEFFDRLFQPLEEAKQEGVQEGLKQGAQQGERQALQGVLSDLIEAGDTPADAANRIAEADSDQLRLWIKSLARGTSPRQLFAEG</sequence>
<keyword evidence="2" id="KW-1185">Reference proteome</keyword>
<gene>
    <name evidence="1" type="ORF">SAMN05192549_107176</name>
</gene>
<protein>
    <recommendedName>
        <fullName evidence="3">Transposase, YhgA-like</fullName>
    </recommendedName>
</protein>
<evidence type="ECO:0008006" key="3">
    <source>
        <dbReference type="Google" id="ProtNLM"/>
    </source>
</evidence>